<gene>
    <name evidence="13" type="ORF">JVT61DRAFT_14483</name>
</gene>
<keyword evidence="2" id="KW-0813">Transport</keyword>
<feature type="transmembrane region" description="Helical" evidence="10">
    <location>
        <begin position="414"/>
        <end position="433"/>
    </location>
</feature>
<evidence type="ECO:0000256" key="7">
    <source>
        <dbReference type="ARBA" id="ARBA00023136"/>
    </source>
</evidence>
<dbReference type="InterPro" id="IPR004709">
    <property type="entry name" value="NaH_exchanger"/>
</dbReference>
<evidence type="ECO:0000256" key="9">
    <source>
        <dbReference type="RuleBase" id="RU003945"/>
    </source>
</evidence>
<feature type="transmembrane region" description="Helical" evidence="10">
    <location>
        <begin position="165"/>
        <end position="185"/>
    </location>
</feature>
<comment type="subcellular location">
    <subcellularLocation>
        <location evidence="1 9">Membrane</location>
        <topology evidence="1 9">Multi-pass membrane protein</topology>
    </subcellularLocation>
</comment>
<dbReference type="PRINTS" id="PR01084">
    <property type="entry name" value="NAHEXCHNGR"/>
</dbReference>
<keyword evidence="4 10" id="KW-1133">Transmembrane helix</keyword>
<dbReference type="PANTHER" id="PTHR10110">
    <property type="entry name" value="SODIUM/HYDROGEN EXCHANGER"/>
    <property type="match status" value="1"/>
</dbReference>
<feature type="domain" description="Cation/H+ exchanger transmembrane" evidence="11">
    <location>
        <begin position="426"/>
        <end position="589"/>
    </location>
</feature>
<dbReference type="Gene3D" id="6.10.140.1330">
    <property type="match status" value="1"/>
</dbReference>
<comment type="caution">
    <text evidence="13">The sequence shown here is derived from an EMBL/GenBank/DDBJ whole genome shotgun (WGS) entry which is preliminary data.</text>
</comment>
<dbReference type="Pfam" id="PF00999">
    <property type="entry name" value="Na_H_Exchanger"/>
    <property type="match status" value="1"/>
</dbReference>
<dbReference type="AlphaFoldDB" id="A0A8I2YTX5"/>
<evidence type="ECO:0000313" key="14">
    <source>
        <dbReference type="Proteomes" id="UP000683000"/>
    </source>
</evidence>
<proteinExistence type="inferred from homology"/>
<evidence type="ECO:0000256" key="8">
    <source>
        <dbReference type="ARBA" id="ARBA00023201"/>
    </source>
</evidence>
<keyword evidence="7 10" id="KW-0472">Membrane</keyword>
<keyword evidence="3 9" id="KW-0812">Transmembrane</keyword>
<evidence type="ECO:0000256" key="5">
    <source>
        <dbReference type="ARBA" id="ARBA00023053"/>
    </source>
</evidence>
<comment type="similarity">
    <text evidence="9">Belongs to the OXA1/ALB3/YidC family.</text>
</comment>
<sequence length="590" mass="64750">MLGSTVCAGGRLALRASGARPLARASLGSRDRLLAFQHLQGSLGPSVQGFSNVRNYWWSKPSPSEPSSQHTSEPATTAKNATLEETVVSEQIAHTEASAPTAVATADVLPPDVSTSASDLSDVVSNVIPPLQYGDFAALGLTSWWPSGIMSWSFELLQVSTGMPWFYTIIAGTLFWRAILVPTALTSMRNAARLRPYAAQIKAFDDQAQGVKDRAVQMEIMLKKQKLMEKAGVSLRSMFLPPVVQMVGNLGLFFAIKNMVQLPVVQLTQSGVWFMPDLTLMGDYVMPTLVLLAMNVQFSLMKKEMDPTKPIMAHSINVMRVATLASLPMMSWMSTGLWLSMITGMMLTIAQSSLLRVPRIRQALAIPPALPMPPVTMRDTETMSFSLGSVTVQAADATPSGTPIAEEEEFYSSWSLFLVCLLLIISLWTSYYLQIKRIRAIHETLVAIFAGMFVGLVVRLAPGTMIREMLTFKHTLFFNLLLPPIILNSGYELKQENFFRNFGSILTFAFLGTAISALGVGVLVYVYSFLGLETLDVTLLECLIFGSTLSATDPVTILAIFQQYKVDPKLYTIIFGESLLNDAVSIVMYE</sequence>
<dbReference type="OrthoDB" id="2148490at2759"/>
<feature type="domain" description="Membrane insertase YidC/Oxa/ALB C-terminal" evidence="12">
    <location>
        <begin position="165"/>
        <end position="354"/>
    </location>
</feature>
<accession>A0A8I2YTX5</accession>
<dbReference type="PANTHER" id="PTHR10110:SF187">
    <property type="entry name" value="SODIUM_HYDROGEN EXCHANGER"/>
    <property type="match status" value="1"/>
</dbReference>
<evidence type="ECO:0000259" key="12">
    <source>
        <dbReference type="Pfam" id="PF02096"/>
    </source>
</evidence>
<dbReference type="GO" id="GO:0015385">
    <property type="term" value="F:sodium:proton antiporter activity"/>
    <property type="evidence" value="ECO:0007669"/>
    <property type="project" value="InterPro"/>
</dbReference>
<feature type="transmembrane region" description="Helical" evidence="10">
    <location>
        <begin position="445"/>
        <end position="462"/>
    </location>
</feature>
<keyword evidence="5" id="KW-0915">Sodium</keyword>
<dbReference type="GO" id="GO:0005770">
    <property type="term" value="C:late endosome"/>
    <property type="evidence" value="ECO:0007669"/>
    <property type="project" value="TreeGrafter"/>
</dbReference>
<dbReference type="GO" id="GO:0000329">
    <property type="term" value="C:fungal-type vacuole membrane"/>
    <property type="evidence" value="ECO:0007669"/>
    <property type="project" value="TreeGrafter"/>
</dbReference>
<dbReference type="InterPro" id="IPR018422">
    <property type="entry name" value="Cation/H_exchanger_CPA1"/>
</dbReference>
<evidence type="ECO:0000256" key="2">
    <source>
        <dbReference type="ARBA" id="ARBA00022448"/>
    </source>
</evidence>
<name>A0A8I2YTX5_9AGAM</name>
<dbReference type="EMBL" id="JAGFBS010000008">
    <property type="protein sequence ID" value="KAG6377712.1"/>
    <property type="molecule type" value="Genomic_DNA"/>
</dbReference>
<evidence type="ECO:0000256" key="1">
    <source>
        <dbReference type="ARBA" id="ARBA00004141"/>
    </source>
</evidence>
<dbReference type="Proteomes" id="UP000683000">
    <property type="component" value="Unassembled WGS sequence"/>
</dbReference>
<organism evidence="13 14">
    <name type="scientific">Boletus reticuloceps</name>
    <dbReference type="NCBI Taxonomy" id="495285"/>
    <lineage>
        <taxon>Eukaryota</taxon>
        <taxon>Fungi</taxon>
        <taxon>Dikarya</taxon>
        <taxon>Basidiomycota</taxon>
        <taxon>Agaricomycotina</taxon>
        <taxon>Agaricomycetes</taxon>
        <taxon>Agaricomycetidae</taxon>
        <taxon>Boletales</taxon>
        <taxon>Boletineae</taxon>
        <taxon>Boletaceae</taxon>
        <taxon>Boletoideae</taxon>
        <taxon>Boletus</taxon>
    </lineage>
</organism>
<dbReference type="GO" id="GO:0015386">
    <property type="term" value="F:potassium:proton antiporter activity"/>
    <property type="evidence" value="ECO:0007669"/>
    <property type="project" value="TreeGrafter"/>
</dbReference>
<protein>
    <submittedName>
        <fullName evidence="13">Sodium/hydrogen exchanger family-domain-containing protein</fullName>
    </submittedName>
</protein>
<dbReference type="GO" id="GO:0007035">
    <property type="term" value="P:vacuolar acidification"/>
    <property type="evidence" value="ECO:0007669"/>
    <property type="project" value="TreeGrafter"/>
</dbReference>
<feature type="transmembrane region" description="Helical" evidence="10">
    <location>
        <begin position="321"/>
        <end position="349"/>
    </location>
</feature>
<evidence type="ECO:0000256" key="10">
    <source>
        <dbReference type="SAM" id="Phobius"/>
    </source>
</evidence>
<keyword evidence="14" id="KW-1185">Reference proteome</keyword>
<keyword evidence="8" id="KW-0739">Sodium transport</keyword>
<feature type="transmembrane region" description="Helical" evidence="10">
    <location>
        <begin position="233"/>
        <end position="256"/>
    </location>
</feature>
<evidence type="ECO:0000256" key="4">
    <source>
        <dbReference type="ARBA" id="ARBA00022989"/>
    </source>
</evidence>
<evidence type="ECO:0000313" key="13">
    <source>
        <dbReference type="EMBL" id="KAG6377712.1"/>
    </source>
</evidence>
<dbReference type="InterPro" id="IPR006153">
    <property type="entry name" value="Cation/H_exchanger_TM"/>
</dbReference>
<evidence type="ECO:0000256" key="3">
    <source>
        <dbReference type="ARBA" id="ARBA00022692"/>
    </source>
</evidence>
<feature type="transmembrane region" description="Helical" evidence="10">
    <location>
        <begin position="505"/>
        <end position="526"/>
    </location>
</feature>
<feature type="transmembrane region" description="Helical" evidence="10">
    <location>
        <begin position="538"/>
        <end position="561"/>
    </location>
</feature>
<dbReference type="Pfam" id="PF02096">
    <property type="entry name" value="60KD_IMP"/>
    <property type="match status" value="1"/>
</dbReference>
<keyword evidence="6" id="KW-0406">Ion transport</keyword>
<feature type="transmembrane region" description="Helical" evidence="10">
    <location>
        <begin position="284"/>
        <end position="301"/>
    </location>
</feature>
<dbReference type="GO" id="GO:0005769">
    <property type="term" value="C:early endosome"/>
    <property type="evidence" value="ECO:0007669"/>
    <property type="project" value="TreeGrafter"/>
</dbReference>
<reference evidence="13" key="1">
    <citation type="submission" date="2021-03" db="EMBL/GenBank/DDBJ databases">
        <title>Evolutionary innovations through gain and loss of genes in the ectomycorrhizal Boletales.</title>
        <authorList>
            <person name="Wu G."/>
            <person name="Miyauchi S."/>
            <person name="Morin E."/>
            <person name="Yang Z.-L."/>
            <person name="Xu J."/>
            <person name="Martin F.M."/>
        </authorList>
    </citation>
    <scope>NUCLEOTIDE SEQUENCE</scope>
    <source>
        <strain evidence="13">BR01</strain>
    </source>
</reference>
<dbReference type="InterPro" id="IPR028055">
    <property type="entry name" value="YidC/Oxa/ALB_C"/>
</dbReference>
<evidence type="ECO:0000259" key="11">
    <source>
        <dbReference type="Pfam" id="PF00999"/>
    </source>
</evidence>
<evidence type="ECO:0000256" key="6">
    <source>
        <dbReference type="ARBA" id="ARBA00023065"/>
    </source>
</evidence>